<dbReference type="RefSeq" id="WP_085229416.1">
    <property type="nucleotide sequence ID" value="NZ_BSQD01000007.1"/>
</dbReference>
<dbReference type="Gene3D" id="2.40.110.10">
    <property type="entry name" value="Butyryl-CoA Dehydrogenase, subunit A, domain 2"/>
    <property type="match status" value="1"/>
</dbReference>
<comment type="similarity">
    <text evidence="1">Belongs to the acyl-CoA dehydrogenase family.</text>
</comment>
<evidence type="ECO:0000256" key="2">
    <source>
        <dbReference type="ARBA" id="ARBA00022630"/>
    </source>
</evidence>
<protein>
    <submittedName>
        <fullName evidence="6">Acyl-CoA dehydrogenase</fullName>
    </submittedName>
</protein>
<evidence type="ECO:0000313" key="7">
    <source>
        <dbReference type="Proteomes" id="UP000192911"/>
    </source>
</evidence>
<reference evidence="7" key="1">
    <citation type="submission" date="2017-04" db="EMBL/GenBank/DDBJ databases">
        <authorList>
            <person name="Varghese N."/>
            <person name="Submissions S."/>
        </authorList>
    </citation>
    <scope>NUCLEOTIDE SEQUENCE [LARGE SCALE GENOMIC DNA]</scope>
    <source>
        <strain evidence="7">Ballard 720</strain>
    </source>
</reference>
<evidence type="ECO:0000259" key="4">
    <source>
        <dbReference type="Pfam" id="PF00441"/>
    </source>
</evidence>
<organism evidence="6 7">
    <name type="scientific">Trinickia caryophylli</name>
    <name type="common">Paraburkholderia caryophylli</name>
    <dbReference type="NCBI Taxonomy" id="28094"/>
    <lineage>
        <taxon>Bacteria</taxon>
        <taxon>Pseudomonadati</taxon>
        <taxon>Pseudomonadota</taxon>
        <taxon>Betaproteobacteria</taxon>
        <taxon>Burkholderiales</taxon>
        <taxon>Burkholderiaceae</taxon>
        <taxon>Trinickia</taxon>
    </lineage>
</organism>
<keyword evidence="3" id="KW-0274">FAD</keyword>
<evidence type="ECO:0000256" key="1">
    <source>
        <dbReference type="ARBA" id="ARBA00009347"/>
    </source>
</evidence>
<keyword evidence="7" id="KW-1185">Reference proteome</keyword>
<dbReference type="OrthoDB" id="142556at2"/>
<dbReference type="PANTHER" id="PTHR43884:SF19">
    <property type="entry name" value="ACYL-COA DEHYDROGENASE FADE4-RELATED"/>
    <property type="match status" value="1"/>
</dbReference>
<evidence type="ECO:0000313" key="6">
    <source>
        <dbReference type="EMBL" id="SMF64238.1"/>
    </source>
</evidence>
<dbReference type="Gene3D" id="1.20.140.10">
    <property type="entry name" value="Butyryl-CoA Dehydrogenase, subunit A, domain 3"/>
    <property type="match status" value="1"/>
</dbReference>
<sequence>MMMCSIVQRALEERPALQRLYTNLRECGRLADELADVPAQFFRGLDVAGLNRNGMADIDTGPNARKAGDLCVVNEVNGHADPALAIALPGGSLTLAVIDFASREQKDRILALLDSDRPVWGAFAMTEPSSGTDATRMSTIATKVPGGYRLNGEKCFIGNAGRAAYVIVFATVAPEKGQFGIRPFFIPIPSAGLEIDDKERMLGLRAVRASRITLRDCFVADADVVGAGTKLDPARSFSYAQASWNAMRPCLGSLIVGATQRVLDDLSEGAGGHTPTLRAGVAATLDEYEGRLYSARLLCRRAAALIDAGQPSLIASSIAKAYAADCARACIEHVMNLRGIAGHPLVADFARWRRDFHAFNIMEGTGDIHRMMIARDRNRQRTGLVALSDGAARAARDADAVQLA</sequence>
<dbReference type="InterPro" id="IPR036250">
    <property type="entry name" value="AcylCo_DH-like_C"/>
</dbReference>
<feature type="domain" description="Acyl-CoA dehydrogenase/oxidase C-terminal" evidence="4">
    <location>
        <begin position="237"/>
        <end position="375"/>
    </location>
</feature>
<feature type="domain" description="Acyl-CoA oxidase/dehydrogenase middle" evidence="5">
    <location>
        <begin position="122"/>
        <end position="217"/>
    </location>
</feature>
<dbReference type="AlphaFoldDB" id="A0A1X7G5C7"/>
<dbReference type="GO" id="GO:0005886">
    <property type="term" value="C:plasma membrane"/>
    <property type="evidence" value="ECO:0007669"/>
    <property type="project" value="TreeGrafter"/>
</dbReference>
<keyword evidence="2" id="KW-0285">Flavoprotein</keyword>
<evidence type="ECO:0000259" key="5">
    <source>
        <dbReference type="Pfam" id="PF02770"/>
    </source>
</evidence>
<dbReference type="SUPFAM" id="SSF56645">
    <property type="entry name" value="Acyl-CoA dehydrogenase NM domain-like"/>
    <property type="match status" value="1"/>
</dbReference>
<dbReference type="PANTHER" id="PTHR43884">
    <property type="entry name" value="ACYL-COA DEHYDROGENASE"/>
    <property type="match status" value="1"/>
</dbReference>
<dbReference type="InterPro" id="IPR046373">
    <property type="entry name" value="Acyl-CoA_Oxase/DH_mid-dom_sf"/>
</dbReference>
<dbReference type="STRING" id="28094.SAMN06295900_113166"/>
<dbReference type="Proteomes" id="UP000192911">
    <property type="component" value="Unassembled WGS sequence"/>
</dbReference>
<gene>
    <name evidence="6" type="ORF">SAMN06295900_113166</name>
</gene>
<dbReference type="SUPFAM" id="SSF47203">
    <property type="entry name" value="Acyl-CoA dehydrogenase C-terminal domain-like"/>
    <property type="match status" value="1"/>
</dbReference>
<dbReference type="EMBL" id="FXAH01000013">
    <property type="protein sequence ID" value="SMF64238.1"/>
    <property type="molecule type" value="Genomic_DNA"/>
</dbReference>
<dbReference type="InterPro" id="IPR009075">
    <property type="entry name" value="AcylCo_DH/oxidase_C"/>
</dbReference>
<dbReference type="GeneID" id="95553305"/>
<name>A0A1X7G5C7_TRICW</name>
<dbReference type="InterPro" id="IPR009100">
    <property type="entry name" value="AcylCoA_DH/oxidase_NM_dom_sf"/>
</dbReference>
<dbReference type="Pfam" id="PF02770">
    <property type="entry name" value="Acyl-CoA_dh_M"/>
    <property type="match status" value="1"/>
</dbReference>
<dbReference type="InterPro" id="IPR006091">
    <property type="entry name" value="Acyl-CoA_Oxase/DH_mid-dom"/>
</dbReference>
<dbReference type="CDD" id="cd00567">
    <property type="entry name" value="ACAD"/>
    <property type="match status" value="1"/>
</dbReference>
<accession>A0A1X7G5C7</accession>
<proteinExistence type="inferred from homology"/>
<dbReference type="GO" id="GO:0003995">
    <property type="term" value="F:acyl-CoA dehydrogenase activity"/>
    <property type="evidence" value="ECO:0007669"/>
    <property type="project" value="TreeGrafter"/>
</dbReference>
<dbReference type="Pfam" id="PF00441">
    <property type="entry name" value="Acyl-CoA_dh_1"/>
    <property type="match status" value="1"/>
</dbReference>
<evidence type="ECO:0000256" key="3">
    <source>
        <dbReference type="ARBA" id="ARBA00022827"/>
    </source>
</evidence>